<dbReference type="InterPro" id="IPR001841">
    <property type="entry name" value="Znf_RING"/>
</dbReference>
<feature type="region of interest" description="Disordered" evidence="5">
    <location>
        <begin position="339"/>
        <end position="359"/>
    </location>
</feature>
<dbReference type="SMART" id="SM00184">
    <property type="entry name" value="RING"/>
    <property type="match status" value="1"/>
</dbReference>
<sequence length="455" mass="47331">MPRPEAHMWLLYSHEAPMRLMIEPVRSSAMTWRKRSGPSDPLASDVLSNPDDNPDNDEAHEALNVECGIHNEGITETPRHGGALGPRVFMSTRGSTVTLSHTPSMPIVDGDMEAATVAGSNSGQLHHSEAGMTSPTSCSNFVAFPCTSEEGLGKKVMSTPALASLVMVPQHEEHPLMYASPLYTQLSTDGNLLSPFNSTPQLNRLPRQEMVSSNQLYSRGSTSTGLGLPGEVSKASSTSQLADPGAVNAAEEAHGGGTFNVITSAGGDVCNGPTSPLQNAGARGLAGSRQNSGAMGVAKSGTLLVQRSLGHAPSSHSGAEVLSAAELPTLDGQAVVSEAPGAADASNPDGVGRSSVGPSTLDAAVELGKPADVLPEAALYQVEEVEEECGVCMESMASLRLLPCTHTICGPCAHRMCSMFIQRAPHCPFCRSIIADVTASYMPFLVPKAAALIKA</sequence>
<keyword evidence="1" id="KW-0479">Metal-binding</keyword>
<dbReference type="PROSITE" id="PS50089">
    <property type="entry name" value="ZF_RING_2"/>
    <property type="match status" value="1"/>
</dbReference>
<evidence type="ECO:0000313" key="8">
    <source>
        <dbReference type="Proteomes" id="UP000815325"/>
    </source>
</evidence>
<comment type="caution">
    <text evidence="7">The sequence shown here is derived from an EMBL/GenBank/DDBJ whole genome shotgun (WGS) entry which is preliminary data.</text>
</comment>
<dbReference type="CDD" id="cd16449">
    <property type="entry name" value="RING-HC"/>
    <property type="match status" value="1"/>
</dbReference>
<name>A0ABQ7GR37_DUNSA</name>
<dbReference type="Gene3D" id="3.30.40.10">
    <property type="entry name" value="Zinc/RING finger domain, C3HC4 (zinc finger)"/>
    <property type="match status" value="1"/>
</dbReference>
<feature type="compositionally biased region" description="Polar residues" evidence="5">
    <location>
        <begin position="214"/>
        <end position="225"/>
    </location>
</feature>
<dbReference type="Pfam" id="PF13920">
    <property type="entry name" value="zf-C3HC4_3"/>
    <property type="match status" value="1"/>
</dbReference>
<dbReference type="InterPro" id="IPR017907">
    <property type="entry name" value="Znf_RING_CS"/>
</dbReference>
<protein>
    <recommendedName>
        <fullName evidence="6">RING-type domain-containing protein</fullName>
    </recommendedName>
</protein>
<feature type="region of interest" description="Disordered" evidence="5">
    <location>
        <begin position="32"/>
        <end position="59"/>
    </location>
</feature>
<evidence type="ECO:0000256" key="5">
    <source>
        <dbReference type="SAM" id="MobiDB-lite"/>
    </source>
</evidence>
<proteinExistence type="predicted"/>
<dbReference type="InterPro" id="IPR013083">
    <property type="entry name" value="Znf_RING/FYVE/PHD"/>
</dbReference>
<evidence type="ECO:0000259" key="6">
    <source>
        <dbReference type="PROSITE" id="PS50089"/>
    </source>
</evidence>
<gene>
    <name evidence="7" type="ORF">DUNSADRAFT_4898</name>
</gene>
<feature type="domain" description="RING-type" evidence="6">
    <location>
        <begin position="389"/>
        <end position="431"/>
    </location>
</feature>
<evidence type="ECO:0000256" key="1">
    <source>
        <dbReference type="ARBA" id="ARBA00022723"/>
    </source>
</evidence>
<dbReference type="SUPFAM" id="SSF57850">
    <property type="entry name" value="RING/U-box"/>
    <property type="match status" value="1"/>
</dbReference>
<reference evidence="7" key="1">
    <citation type="submission" date="2017-08" db="EMBL/GenBank/DDBJ databases">
        <authorList>
            <person name="Polle J.E."/>
            <person name="Barry K."/>
            <person name="Cushman J."/>
            <person name="Schmutz J."/>
            <person name="Tran D."/>
            <person name="Hathwaick L.T."/>
            <person name="Yim W.C."/>
            <person name="Jenkins J."/>
            <person name="Mckie-Krisberg Z.M."/>
            <person name="Prochnik S."/>
            <person name="Lindquist E."/>
            <person name="Dockter R.B."/>
            <person name="Adam C."/>
            <person name="Molina H."/>
            <person name="Bunkerborg J."/>
            <person name="Jin E."/>
            <person name="Buchheim M."/>
            <person name="Magnuson J."/>
        </authorList>
    </citation>
    <scope>NUCLEOTIDE SEQUENCE</scope>
    <source>
        <strain evidence="7">CCAP 19/18</strain>
    </source>
</reference>
<accession>A0ABQ7GR37</accession>
<dbReference type="Proteomes" id="UP000815325">
    <property type="component" value="Unassembled WGS sequence"/>
</dbReference>
<keyword evidence="2 4" id="KW-0863">Zinc-finger</keyword>
<keyword evidence="8" id="KW-1185">Reference proteome</keyword>
<feature type="region of interest" description="Disordered" evidence="5">
    <location>
        <begin position="273"/>
        <end position="293"/>
    </location>
</feature>
<evidence type="ECO:0000313" key="7">
    <source>
        <dbReference type="EMBL" id="KAF5837065.1"/>
    </source>
</evidence>
<dbReference type="EMBL" id="MU069630">
    <property type="protein sequence ID" value="KAF5837065.1"/>
    <property type="molecule type" value="Genomic_DNA"/>
</dbReference>
<dbReference type="PROSITE" id="PS00518">
    <property type="entry name" value="ZF_RING_1"/>
    <property type="match status" value="1"/>
</dbReference>
<evidence type="ECO:0000256" key="2">
    <source>
        <dbReference type="ARBA" id="ARBA00022771"/>
    </source>
</evidence>
<organism evidence="7 8">
    <name type="scientific">Dunaliella salina</name>
    <name type="common">Green alga</name>
    <name type="synonym">Protococcus salinus</name>
    <dbReference type="NCBI Taxonomy" id="3046"/>
    <lineage>
        <taxon>Eukaryota</taxon>
        <taxon>Viridiplantae</taxon>
        <taxon>Chlorophyta</taxon>
        <taxon>core chlorophytes</taxon>
        <taxon>Chlorophyceae</taxon>
        <taxon>CS clade</taxon>
        <taxon>Chlamydomonadales</taxon>
        <taxon>Dunaliellaceae</taxon>
        <taxon>Dunaliella</taxon>
    </lineage>
</organism>
<feature type="region of interest" description="Disordered" evidence="5">
    <location>
        <begin position="214"/>
        <end position="240"/>
    </location>
</feature>
<evidence type="ECO:0000256" key="4">
    <source>
        <dbReference type="PROSITE-ProRule" id="PRU00175"/>
    </source>
</evidence>
<evidence type="ECO:0000256" key="3">
    <source>
        <dbReference type="ARBA" id="ARBA00022833"/>
    </source>
</evidence>
<keyword evidence="3" id="KW-0862">Zinc</keyword>